<feature type="signal peptide" evidence="8">
    <location>
        <begin position="1"/>
        <end position="29"/>
    </location>
</feature>
<reference evidence="12" key="1">
    <citation type="submission" date="2016-10" db="EMBL/GenBank/DDBJ databases">
        <authorList>
            <person name="Varghese N."/>
            <person name="Submissions S."/>
        </authorList>
    </citation>
    <scope>NUCLEOTIDE SEQUENCE [LARGE SCALE GENOMIC DNA]</scope>
    <source>
        <strain evidence="12">IBRC-M 10403</strain>
    </source>
</reference>
<dbReference type="EMBL" id="FMZZ01000004">
    <property type="protein sequence ID" value="SDC74613.1"/>
    <property type="molecule type" value="Genomic_DNA"/>
</dbReference>
<gene>
    <name evidence="11" type="ORF">SAMN05216174_10498</name>
</gene>
<sequence>MPTNQTLRVGAAILVAAGALAFTTIPSSAAPTASTELPDGPALARNLVKKVTGAGVNRHLIAFQRIADRNGGNRAAGTPGHAQSAEYVESKLQAAGFDVSRHEFPFTFTQTLAETLSVGGKPVPISIMTYSLSTPTGGVTAPLAVVPAGADTTPGCEVTDYTDTTGKIALIPRGGCTFAAKQQAAFEAGAVGAVIYNNTEGALAGTLSDPAAAKLPTGGITKADGEALAATGGTATLELRALSEERVSHNVIAQTKTGRKDNVVMAGAHLDSVMAGPGINDNGSGSAGLLETALQMGGSPKVGNAVRFAWWSAEELGLVGSKKYVQGLTFEQQLDIALYLNFDMIASPNTAYFVYDGDDSDAVGAGPGPYGSAQIEAAFANFLGAIGAPTEGSDFTGRSDYGEFIAQGIPSGGLFTGAEGVKTQAQTDKWGGVAGVAYDACYHAKCDNLGNLDRVALDRNSDAIAWVTASYAISTEDVNGIPPRAARAETRAAQKNMMRLQMAQDDAKASAGNAGVGCIHVDRAAA</sequence>
<dbReference type="PANTHER" id="PTHR12147">
    <property type="entry name" value="METALLOPEPTIDASE M28 FAMILY MEMBER"/>
    <property type="match status" value="1"/>
</dbReference>
<dbReference type="GO" id="GO:0046872">
    <property type="term" value="F:metal ion binding"/>
    <property type="evidence" value="ECO:0007669"/>
    <property type="project" value="UniProtKB-KW"/>
</dbReference>
<comment type="similarity">
    <text evidence="1">Belongs to the peptidase M28 family. M28A subfamily.</text>
</comment>
<organism evidence="11 12">
    <name type="scientific">Actinokineospora iranica</name>
    <dbReference type="NCBI Taxonomy" id="1271860"/>
    <lineage>
        <taxon>Bacteria</taxon>
        <taxon>Bacillati</taxon>
        <taxon>Actinomycetota</taxon>
        <taxon>Actinomycetes</taxon>
        <taxon>Pseudonocardiales</taxon>
        <taxon>Pseudonocardiaceae</taxon>
        <taxon>Actinokineospora</taxon>
    </lineage>
</organism>
<keyword evidence="2" id="KW-0031">Aminopeptidase</keyword>
<evidence type="ECO:0000256" key="6">
    <source>
        <dbReference type="ARBA" id="ARBA00022801"/>
    </source>
</evidence>
<dbReference type="GO" id="GO:0004177">
    <property type="term" value="F:aminopeptidase activity"/>
    <property type="evidence" value="ECO:0007669"/>
    <property type="project" value="UniProtKB-KW"/>
</dbReference>
<protein>
    <submittedName>
        <fullName evidence="11">Zn-dependent amino-or carboxypeptidase, M28 family</fullName>
    </submittedName>
</protein>
<feature type="chain" id="PRO_5011431997" evidence="8">
    <location>
        <begin position="30"/>
        <end position="526"/>
    </location>
</feature>
<dbReference type="InterPro" id="IPR046450">
    <property type="entry name" value="PA_dom_sf"/>
</dbReference>
<dbReference type="AlphaFoldDB" id="A0A1G6P353"/>
<keyword evidence="5 8" id="KW-0732">Signal</keyword>
<dbReference type="Pfam" id="PF04389">
    <property type="entry name" value="Peptidase_M28"/>
    <property type="match status" value="1"/>
</dbReference>
<dbReference type="GO" id="GO:0008235">
    <property type="term" value="F:metalloexopeptidase activity"/>
    <property type="evidence" value="ECO:0007669"/>
    <property type="project" value="InterPro"/>
</dbReference>
<dbReference type="PANTHER" id="PTHR12147:SF26">
    <property type="entry name" value="PEPTIDASE M28 DOMAIN-CONTAINING PROTEIN"/>
    <property type="match status" value="1"/>
</dbReference>
<keyword evidence="3" id="KW-0645">Protease</keyword>
<dbReference type="GO" id="GO:0004180">
    <property type="term" value="F:carboxypeptidase activity"/>
    <property type="evidence" value="ECO:0007669"/>
    <property type="project" value="UniProtKB-KW"/>
</dbReference>
<evidence type="ECO:0000259" key="10">
    <source>
        <dbReference type="Pfam" id="PF04389"/>
    </source>
</evidence>
<evidence type="ECO:0000256" key="1">
    <source>
        <dbReference type="ARBA" id="ARBA00005957"/>
    </source>
</evidence>
<dbReference type="Gene3D" id="3.40.630.10">
    <property type="entry name" value="Zn peptidases"/>
    <property type="match status" value="1"/>
</dbReference>
<dbReference type="InterPro" id="IPR003137">
    <property type="entry name" value="PA_domain"/>
</dbReference>
<evidence type="ECO:0000256" key="3">
    <source>
        <dbReference type="ARBA" id="ARBA00022670"/>
    </source>
</evidence>
<name>A0A1G6P353_9PSEU</name>
<dbReference type="InterPro" id="IPR041756">
    <property type="entry name" value="M28_SGAP-like"/>
</dbReference>
<accession>A0A1G6P353</accession>
<evidence type="ECO:0000256" key="2">
    <source>
        <dbReference type="ARBA" id="ARBA00022438"/>
    </source>
</evidence>
<feature type="domain" description="Peptidase M28" evidence="10">
    <location>
        <begin position="250"/>
        <end position="465"/>
    </location>
</feature>
<evidence type="ECO:0000313" key="11">
    <source>
        <dbReference type="EMBL" id="SDC74613.1"/>
    </source>
</evidence>
<dbReference type="Proteomes" id="UP000199501">
    <property type="component" value="Unassembled WGS sequence"/>
</dbReference>
<dbReference type="Pfam" id="PF02225">
    <property type="entry name" value="PA"/>
    <property type="match status" value="1"/>
</dbReference>
<keyword evidence="11" id="KW-0121">Carboxypeptidase</keyword>
<dbReference type="STRING" id="1271860.SAMN05216174_10498"/>
<dbReference type="GO" id="GO:0006508">
    <property type="term" value="P:proteolysis"/>
    <property type="evidence" value="ECO:0007669"/>
    <property type="project" value="UniProtKB-KW"/>
</dbReference>
<keyword evidence="6" id="KW-0378">Hydrolase</keyword>
<evidence type="ECO:0000259" key="9">
    <source>
        <dbReference type="Pfam" id="PF02225"/>
    </source>
</evidence>
<dbReference type="OrthoDB" id="345880at2"/>
<dbReference type="RefSeq" id="WP_091449779.1">
    <property type="nucleotide sequence ID" value="NZ_FMZZ01000004.1"/>
</dbReference>
<dbReference type="Gene3D" id="3.50.30.30">
    <property type="match status" value="1"/>
</dbReference>
<dbReference type="InterPro" id="IPR007484">
    <property type="entry name" value="Peptidase_M28"/>
</dbReference>
<dbReference type="CDD" id="cd03876">
    <property type="entry name" value="M28_SGAP_like"/>
    <property type="match status" value="1"/>
</dbReference>
<keyword evidence="12" id="KW-1185">Reference proteome</keyword>
<feature type="domain" description="PA" evidence="9">
    <location>
        <begin position="139"/>
        <end position="228"/>
    </location>
</feature>
<evidence type="ECO:0000256" key="5">
    <source>
        <dbReference type="ARBA" id="ARBA00022729"/>
    </source>
</evidence>
<keyword evidence="7" id="KW-0862">Zinc</keyword>
<proteinExistence type="inferred from homology"/>
<evidence type="ECO:0000256" key="7">
    <source>
        <dbReference type="ARBA" id="ARBA00022833"/>
    </source>
</evidence>
<evidence type="ECO:0000313" key="12">
    <source>
        <dbReference type="Proteomes" id="UP000199501"/>
    </source>
</evidence>
<dbReference type="SUPFAM" id="SSF52025">
    <property type="entry name" value="PA domain"/>
    <property type="match status" value="1"/>
</dbReference>
<keyword evidence="4" id="KW-0479">Metal-binding</keyword>
<dbReference type="InterPro" id="IPR045175">
    <property type="entry name" value="M28_fam"/>
</dbReference>
<dbReference type="SUPFAM" id="SSF53187">
    <property type="entry name" value="Zn-dependent exopeptidases"/>
    <property type="match status" value="1"/>
</dbReference>
<evidence type="ECO:0000256" key="4">
    <source>
        <dbReference type="ARBA" id="ARBA00022723"/>
    </source>
</evidence>
<evidence type="ECO:0000256" key="8">
    <source>
        <dbReference type="SAM" id="SignalP"/>
    </source>
</evidence>